<gene>
    <name evidence="1" type="ORF">CMMCAS07_06155</name>
</gene>
<accession>A0A251XMT1</accession>
<dbReference type="RefSeq" id="WP_153259452.1">
    <property type="nucleotide sequence ID" value="NZ_JAATPM010000083.1"/>
</dbReference>
<comment type="caution">
    <text evidence="1">The sequence shown here is derived from an EMBL/GenBank/DDBJ whole genome shotgun (WGS) entry which is preliminary data.</text>
</comment>
<organism evidence="1 2">
    <name type="scientific">Clavibacter michiganensis subsp. michiganensis</name>
    <dbReference type="NCBI Taxonomy" id="33013"/>
    <lineage>
        <taxon>Bacteria</taxon>
        <taxon>Bacillati</taxon>
        <taxon>Actinomycetota</taxon>
        <taxon>Actinomycetes</taxon>
        <taxon>Micrococcales</taxon>
        <taxon>Microbacteriaceae</taxon>
        <taxon>Clavibacter</taxon>
    </lineage>
</organism>
<evidence type="ECO:0000313" key="1">
    <source>
        <dbReference type="EMBL" id="OUE04509.1"/>
    </source>
</evidence>
<dbReference type="EMBL" id="MDHH01000001">
    <property type="protein sequence ID" value="OUE04509.1"/>
    <property type="molecule type" value="Genomic_DNA"/>
</dbReference>
<name>A0A251XMT1_CLAMM</name>
<dbReference type="Proteomes" id="UP000195062">
    <property type="component" value="Unassembled WGS sequence"/>
</dbReference>
<dbReference type="AlphaFoldDB" id="A0A251XMT1"/>
<keyword evidence="2" id="KW-1185">Reference proteome</keyword>
<evidence type="ECO:0000313" key="2">
    <source>
        <dbReference type="Proteomes" id="UP000195062"/>
    </source>
</evidence>
<sequence length="47" mass="4792">MLVGLITGVAGAVLVSAGELNVFFTVPSVVAVVSGATRLTKREAPHR</sequence>
<proteinExistence type="predicted"/>
<protein>
    <submittedName>
        <fullName evidence="1">Uncharacterized protein</fullName>
    </submittedName>
</protein>
<reference evidence="1 2" key="1">
    <citation type="submission" date="2016-08" db="EMBL/GenBank/DDBJ databases">
        <title>Genome sequence of Clavibacter michiganensis subsp. michiganensis strain CASJ007.</title>
        <authorList>
            <person name="Thapa S.P."/>
            <person name="Coaker G."/>
        </authorList>
    </citation>
    <scope>NUCLEOTIDE SEQUENCE [LARGE SCALE GENOMIC DNA]</scope>
    <source>
        <strain evidence="1">CASJ007</strain>
    </source>
</reference>